<keyword evidence="2" id="KW-0812">Transmembrane</keyword>
<evidence type="ECO:0000256" key="3">
    <source>
        <dbReference type="SAM" id="SignalP"/>
    </source>
</evidence>
<organism evidence="4 5">
    <name type="scientific">Chlamydia avium</name>
    <dbReference type="NCBI Taxonomy" id="1457141"/>
    <lineage>
        <taxon>Bacteria</taxon>
        <taxon>Pseudomonadati</taxon>
        <taxon>Chlamydiota</taxon>
        <taxon>Chlamydiia</taxon>
        <taxon>Chlamydiales</taxon>
        <taxon>Chlamydiaceae</taxon>
        <taxon>Chlamydia/Chlamydophila group</taxon>
        <taxon>Chlamydia</taxon>
    </lineage>
</organism>
<feature type="compositionally biased region" description="Basic and acidic residues" evidence="1">
    <location>
        <begin position="281"/>
        <end position="292"/>
    </location>
</feature>
<sequence>MMSSKRVSQLAMLSILLTFTHTVSHASLTVPAKVSSIVPESAQPICKLYSKAKSVDTKKEKNSSERKSSRFGFSKQKSTLIQESNTEDKQCKESVKTERPRIKNIKKTRERVNRLSPKKSLDFRNFQMTSRSRVKETQATKDASFLKSILVKQKKKSLPKDQPQVDTCNCLDTVASVDISKISQEERERLLQELAREQRISKRKSSRSALKERLKENQIPRGGSVTSTLRYDMEKAAAVKVKRNASVNSHIRTQKTANSRRSSAEARSEKLKVSQVAAGEPSEKSDSKEQTEKQPTADNYFQEVSSARNTNVNSYLEAKQYQCDSEETDWPCASCVSKRRANTSMSVCTLVVTVIAIIVGAIIICNASADSTTQSGSTSTS</sequence>
<protein>
    <submittedName>
        <fullName evidence="4">Uncharacterized protein</fullName>
    </submittedName>
</protein>
<keyword evidence="2" id="KW-1133">Transmembrane helix</keyword>
<evidence type="ECO:0000256" key="1">
    <source>
        <dbReference type="SAM" id="MobiDB-lite"/>
    </source>
</evidence>
<comment type="caution">
    <text evidence="4">The sequence shown here is derived from an EMBL/GenBank/DDBJ whole genome shotgun (WGS) entry which is preliminary data.</text>
</comment>
<feature type="compositionally biased region" description="Polar residues" evidence="1">
    <location>
        <begin position="245"/>
        <end position="257"/>
    </location>
</feature>
<name>A0ABN0MRR7_9CHLA</name>
<proteinExistence type="predicted"/>
<dbReference type="RefSeq" id="WP_020356042.1">
    <property type="nucleotide sequence ID" value="NZ_KE360587.1"/>
</dbReference>
<dbReference type="EMBL" id="ATND01000002">
    <property type="protein sequence ID" value="EPP38193.1"/>
    <property type="molecule type" value="Genomic_DNA"/>
</dbReference>
<reference evidence="4" key="1">
    <citation type="submission" date="2013-04" db="EMBL/GenBank/DDBJ databases">
        <title>Genome sequence of Chlamydia psittaci 10_881_SC42.</title>
        <authorList>
            <person name="Huot-Creasy H."/>
            <person name="McCracken C.L."/>
            <person name="Humphries M."/>
            <person name="Sachse K."/>
            <person name="Laroucau K."/>
            <person name="Bavoil P."/>
            <person name="Myers G.S."/>
        </authorList>
    </citation>
    <scope>NUCLEOTIDE SEQUENCE [LARGE SCALE GENOMIC DNA]</scope>
    <source>
        <strain evidence="4">10_881_SC42</strain>
    </source>
</reference>
<feature type="compositionally biased region" description="Basic and acidic residues" evidence="1">
    <location>
        <begin position="262"/>
        <end position="272"/>
    </location>
</feature>
<evidence type="ECO:0000313" key="5">
    <source>
        <dbReference type="Proteomes" id="UP000014821"/>
    </source>
</evidence>
<feature type="region of interest" description="Disordered" evidence="1">
    <location>
        <begin position="198"/>
        <end position="227"/>
    </location>
</feature>
<feature type="compositionally biased region" description="Polar residues" evidence="1">
    <location>
        <begin position="75"/>
        <end position="84"/>
    </location>
</feature>
<feature type="compositionally biased region" description="Basic and acidic residues" evidence="1">
    <location>
        <begin position="86"/>
        <end position="100"/>
    </location>
</feature>
<keyword evidence="5" id="KW-1185">Reference proteome</keyword>
<evidence type="ECO:0000256" key="2">
    <source>
        <dbReference type="SAM" id="Phobius"/>
    </source>
</evidence>
<dbReference type="Proteomes" id="UP000014821">
    <property type="component" value="Unassembled WGS sequence"/>
</dbReference>
<accession>A0ABN0MRR7</accession>
<feature type="signal peptide" evidence="3">
    <location>
        <begin position="1"/>
        <end position="26"/>
    </location>
</feature>
<feature type="chain" id="PRO_5045943664" evidence="3">
    <location>
        <begin position="27"/>
        <end position="381"/>
    </location>
</feature>
<feature type="transmembrane region" description="Helical" evidence="2">
    <location>
        <begin position="344"/>
        <end position="365"/>
    </location>
</feature>
<feature type="compositionally biased region" description="Basic and acidic residues" evidence="1">
    <location>
        <begin position="209"/>
        <end position="218"/>
    </location>
</feature>
<gene>
    <name evidence="4" type="ORF">CP10881SC42_0568</name>
</gene>
<feature type="region of interest" description="Disordered" evidence="1">
    <location>
        <begin position="244"/>
        <end position="300"/>
    </location>
</feature>
<feature type="compositionally biased region" description="Basic and acidic residues" evidence="1">
    <location>
        <begin position="56"/>
        <end position="68"/>
    </location>
</feature>
<evidence type="ECO:0000313" key="4">
    <source>
        <dbReference type="EMBL" id="EPP38193.1"/>
    </source>
</evidence>
<keyword evidence="3" id="KW-0732">Signal</keyword>
<keyword evidence="2" id="KW-0472">Membrane</keyword>
<feature type="region of interest" description="Disordered" evidence="1">
    <location>
        <begin position="56"/>
        <end position="100"/>
    </location>
</feature>